<proteinExistence type="predicted"/>
<evidence type="ECO:0000313" key="2">
    <source>
        <dbReference type="EMBL" id="GLT22550.1"/>
    </source>
</evidence>
<accession>A0ABQ6FDH9</accession>
<keyword evidence="1" id="KW-1133">Transmembrane helix</keyword>
<protein>
    <submittedName>
        <fullName evidence="2">Uncharacterized protein</fullName>
    </submittedName>
</protein>
<evidence type="ECO:0000256" key="1">
    <source>
        <dbReference type="SAM" id="Phobius"/>
    </source>
</evidence>
<gene>
    <name evidence="2" type="ORF">GCM10007933_20100</name>
</gene>
<keyword evidence="3" id="KW-1185">Reference proteome</keyword>
<feature type="transmembrane region" description="Helical" evidence="1">
    <location>
        <begin position="13"/>
        <end position="35"/>
    </location>
</feature>
<dbReference type="RefSeq" id="WP_284187853.1">
    <property type="nucleotide sequence ID" value="NZ_BSPX01000027.1"/>
</dbReference>
<dbReference type="Proteomes" id="UP001157167">
    <property type="component" value="Unassembled WGS sequence"/>
</dbReference>
<keyword evidence="1" id="KW-0812">Transmembrane</keyword>
<evidence type="ECO:0000313" key="3">
    <source>
        <dbReference type="Proteomes" id="UP001157167"/>
    </source>
</evidence>
<comment type="caution">
    <text evidence="2">The sequence shown here is derived from an EMBL/GenBank/DDBJ whole genome shotgun (WGS) entry which is preliminary data.</text>
</comment>
<dbReference type="EMBL" id="BSPX01000027">
    <property type="protein sequence ID" value="GLT22550.1"/>
    <property type="molecule type" value="Genomic_DNA"/>
</dbReference>
<sequence length="400" mass="43452">MASPTTPYSWASYLRWMLATLVACVALVGAVNVFIDPLGIFGSPRIAGLSATKPYLDHHRELTRWQAARRLCPSAGIFGNSRAEIGFDPEHPAFAAQGLSAFNHSIPGSAVSMALRQFGWLQAAGCTPKVALIGVEFYDFLGSTKAAPLPPIDTPPAIDGKVLAETVFAITGLRDSAKTAALQRARYAATLTERGFNPLDNYIAEVDNSGHYILFRQRADENARNWGRKAKAIQPAEGQSIDQQALDALLAGIQTSGGKARLVIYPYHAEIRLMQARLGLADLFNDWKRMVVAIAARHPGVEVWDFSGIGPETLEAIPAPGDRKTHLQYFWEAGHFKRALGDKVIARVMGASDADGRFGIQLTPDNIENVIAADRKQLDALLTTPSPLLTEVDDVVGKRR</sequence>
<reference evidence="3" key="1">
    <citation type="journal article" date="2019" name="Int. J. Syst. Evol. Microbiol.">
        <title>The Global Catalogue of Microorganisms (GCM) 10K type strain sequencing project: providing services to taxonomists for standard genome sequencing and annotation.</title>
        <authorList>
            <consortium name="The Broad Institute Genomics Platform"/>
            <consortium name="The Broad Institute Genome Sequencing Center for Infectious Disease"/>
            <person name="Wu L."/>
            <person name="Ma J."/>
        </authorList>
    </citation>
    <scope>NUCLEOTIDE SEQUENCE [LARGE SCALE GENOMIC DNA]</scope>
    <source>
        <strain evidence="3">NBRC 102407</strain>
    </source>
</reference>
<keyword evidence="1" id="KW-0472">Membrane</keyword>
<name>A0ABQ6FDH9_9RHOO</name>
<organism evidence="2 3">
    <name type="scientific">Zoogloea oryzae</name>
    <dbReference type="NCBI Taxonomy" id="310767"/>
    <lineage>
        <taxon>Bacteria</taxon>
        <taxon>Pseudomonadati</taxon>
        <taxon>Pseudomonadota</taxon>
        <taxon>Betaproteobacteria</taxon>
        <taxon>Rhodocyclales</taxon>
        <taxon>Zoogloeaceae</taxon>
        <taxon>Zoogloea</taxon>
    </lineage>
</organism>